<evidence type="ECO:0000256" key="1">
    <source>
        <dbReference type="SAM" id="MobiDB-lite"/>
    </source>
</evidence>
<accession>A0ABV4JXF0</accession>
<dbReference type="EMBL" id="JBGLYH010000002">
    <property type="protein sequence ID" value="MEZ7195399.1"/>
    <property type="molecule type" value="Genomic_DNA"/>
</dbReference>
<evidence type="ECO:0000313" key="2">
    <source>
        <dbReference type="EMBL" id="MEZ7195399.1"/>
    </source>
</evidence>
<dbReference type="RefSeq" id="WP_371384950.1">
    <property type="nucleotide sequence ID" value="NZ_JBGLYH010000002.1"/>
</dbReference>
<gene>
    <name evidence="2" type="ORF">AB6M95_01445</name>
</gene>
<protein>
    <submittedName>
        <fullName evidence="2">Uncharacterized protein</fullName>
    </submittedName>
</protein>
<name>A0ABV4JXF0_9BACT</name>
<comment type="caution">
    <text evidence="2">The sequence shown here is derived from an EMBL/GenBank/DDBJ whole genome shotgun (WGS) entry which is preliminary data.</text>
</comment>
<reference evidence="2 3" key="1">
    <citation type="submission" date="2024-08" db="EMBL/GenBank/DDBJ databases">
        <title>Sulfate-reducing bacteria isolated from formation water of the oil field in Kazakhstan and description of Pseudodesulfovibrio sp.</title>
        <authorList>
            <person name="Bidzhieva S.K."/>
            <person name="Tourova T.P."/>
            <person name="Grouzdev D.S."/>
            <person name="Beletsky A.V."/>
            <person name="Sokolova D.S."/>
            <person name="Samigullina S.R."/>
            <person name="Poltaraus A.B."/>
            <person name="Avtukh A.N."/>
            <person name="Tereshina V.M."/>
            <person name="Zhaparov N.S."/>
            <person name="Mardanov A.V."/>
            <person name="Nazina T.N."/>
        </authorList>
    </citation>
    <scope>NUCLEOTIDE SEQUENCE [LARGE SCALE GENOMIC DNA]</scope>
    <source>
        <strain evidence="2 3">9FUS</strain>
    </source>
</reference>
<proteinExistence type="predicted"/>
<feature type="region of interest" description="Disordered" evidence="1">
    <location>
        <begin position="1"/>
        <end position="25"/>
    </location>
</feature>
<dbReference type="Proteomes" id="UP001568698">
    <property type="component" value="Unassembled WGS sequence"/>
</dbReference>
<sequence>MALTTNPYATDAEVGSMDSTTAQKQGLGTGSNIMQAGLQRQQAYPQSYTSQMQGPAQANYYDYTAPGQMNTVSGLEGGDYAKLTQSLQQPIYSQHNKAMAGINDQYSARDLYGSTGGGMMSQAQGAQNEATQNALSNAVATGYGLRLQDQAQQIDQNKAQWAAGLANAQDQNAYNQNALQYNLDQQNQQAQWNNSLLEQDYNQALNELNWQNTIDEQNFQRAMQLAGQGNSGAVASSQLQAAQDQANAQNNAAIWGSIGNLASSATSGLMDNLWDSIF</sequence>
<evidence type="ECO:0000313" key="3">
    <source>
        <dbReference type="Proteomes" id="UP001568698"/>
    </source>
</evidence>
<keyword evidence="3" id="KW-1185">Reference proteome</keyword>
<organism evidence="2 3">
    <name type="scientific">Pseudodesulfovibrio karagichevae</name>
    <dbReference type="NCBI Taxonomy" id="3239305"/>
    <lineage>
        <taxon>Bacteria</taxon>
        <taxon>Pseudomonadati</taxon>
        <taxon>Thermodesulfobacteriota</taxon>
        <taxon>Desulfovibrionia</taxon>
        <taxon>Desulfovibrionales</taxon>
        <taxon>Desulfovibrionaceae</taxon>
    </lineage>
</organism>